<dbReference type="Pfam" id="PF13649">
    <property type="entry name" value="Methyltransf_25"/>
    <property type="match status" value="1"/>
</dbReference>
<keyword evidence="2" id="KW-0489">Methyltransferase</keyword>
<dbReference type="RefSeq" id="WP_245432019.1">
    <property type="nucleotide sequence ID" value="NZ_BAAAVY010000002.1"/>
</dbReference>
<dbReference type="InterPro" id="IPR041698">
    <property type="entry name" value="Methyltransf_25"/>
</dbReference>
<dbReference type="Proteomes" id="UP000254701">
    <property type="component" value="Unassembled WGS sequence"/>
</dbReference>
<dbReference type="InterPro" id="IPR029063">
    <property type="entry name" value="SAM-dependent_MTases_sf"/>
</dbReference>
<evidence type="ECO:0000259" key="1">
    <source>
        <dbReference type="Pfam" id="PF13649"/>
    </source>
</evidence>
<proteinExistence type="predicted"/>
<dbReference type="GO" id="GO:0008168">
    <property type="term" value="F:methyltransferase activity"/>
    <property type="evidence" value="ECO:0007669"/>
    <property type="project" value="UniProtKB-KW"/>
</dbReference>
<dbReference type="GO" id="GO:0032259">
    <property type="term" value="P:methylation"/>
    <property type="evidence" value="ECO:0007669"/>
    <property type="project" value="UniProtKB-KW"/>
</dbReference>
<dbReference type="AlphaFoldDB" id="A0A380WM07"/>
<gene>
    <name evidence="2" type="ORF">NCTC10684_03261</name>
</gene>
<accession>A0A380WM07</accession>
<name>A0A380WM07_AMIAI</name>
<dbReference type="Gene3D" id="3.40.50.150">
    <property type="entry name" value="Vaccinia Virus protein VP39"/>
    <property type="match status" value="1"/>
</dbReference>
<sequence length="206" mass="22577">MDNARRSHWNGIYGTKAEDAVSWYQQTPEPSLTLLELAGAAPKSAVIDIGGGESHLVDALLARGFDDVTVLDLSQTALDANKARLGDSAGTVGWICADIVSWRPERSYEVWHDRAAFHFLTDPAEQAIYTATLAKALIPNGHAIIATFAADGPEKCSGLPIVRHDSNSIGKLLGDGFQLIDTRRHEHRTPWDSLQHFQFSTFRKQG</sequence>
<organism evidence="2 3">
    <name type="scientific">Aminobacter aminovorans</name>
    <name type="common">Chelatobacter heintzii</name>
    <dbReference type="NCBI Taxonomy" id="83263"/>
    <lineage>
        <taxon>Bacteria</taxon>
        <taxon>Pseudomonadati</taxon>
        <taxon>Pseudomonadota</taxon>
        <taxon>Alphaproteobacteria</taxon>
        <taxon>Hyphomicrobiales</taxon>
        <taxon>Phyllobacteriaceae</taxon>
        <taxon>Aminobacter</taxon>
    </lineage>
</organism>
<dbReference type="PANTHER" id="PTHR12843:SF5">
    <property type="entry name" value="EEF1A LYSINE METHYLTRANSFERASE 2"/>
    <property type="match status" value="1"/>
</dbReference>
<evidence type="ECO:0000313" key="3">
    <source>
        <dbReference type="Proteomes" id="UP000254701"/>
    </source>
</evidence>
<protein>
    <submittedName>
        <fullName evidence="2">Trans-aconitate methyltransferase</fullName>
    </submittedName>
</protein>
<reference evidence="2 3" key="1">
    <citation type="submission" date="2018-06" db="EMBL/GenBank/DDBJ databases">
        <authorList>
            <consortium name="Pathogen Informatics"/>
            <person name="Doyle S."/>
        </authorList>
    </citation>
    <scope>NUCLEOTIDE SEQUENCE [LARGE SCALE GENOMIC DNA]</scope>
    <source>
        <strain evidence="2 3">NCTC10684</strain>
    </source>
</reference>
<keyword evidence="2" id="KW-0808">Transferase</keyword>
<dbReference type="SUPFAM" id="SSF53335">
    <property type="entry name" value="S-adenosyl-L-methionine-dependent methyltransferases"/>
    <property type="match status" value="1"/>
</dbReference>
<dbReference type="PANTHER" id="PTHR12843">
    <property type="entry name" value="PROTEIN-LYSINE N-METHYLTRANSFERASE METTL10"/>
    <property type="match status" value="1"/>
</dbReference>
<feature type="domain" description="Methyltransferase" evidence="1">
    <location>
        <begin position="46"/>
        <end position="141"/>
    </location>
</feature>
<evidence type="ECO:0000313" key="2">
    <source>
        <dbReference type="EMBL" id="SUU90017.1"/>
    </source>
</evidence>
<dbReference type="EMBL" id="UFSM01000001">
    <property type="protein sequence ID" value="SUU90017.1"/>
    <property type="molecule type" value="Genomic_DNA"/>
</dbReference>
<dbReference type="CDD" id="cd02440">
    <property type="entry name" value="AdoMet_MTases"/>
    <property type="match status" value="1"/>
</dbReference>